<keyword evidence="3" id="KW-1185">Reference proteome</keyword>
<feature type="transmembrane region" description="Helical" evidence="1">
    <location>
        <begin position="7"/>
        <end position="30"/>
    </location>
</feature>
<gene>
    <name evidence="2" type="ORF">CFN78_25280</name>
</gene>
<feature type="transmembrane region" description="Helical" evidence="1">
    <location>
        <begin position="63"/>
        <end position="84"/>
    </location>
</feature>
<evidence type="ECO:0000313" key="2">
    <source>
        <dbReference type="EMBL" id="OZM70475.1"/>
    </source>
</evidence>
<proteinExistence type="predicted"/>
<protein>
    <submittedName>
        <fullName evidence="2">Uncharacterized protein</fullName>
    </submittedName>
</protein>
<keyword evidence="1" id="KW-0812">Transmembrane</keyword>
<reference evidence="2 3" key="1">
    <citation type="submission" date="2017-07" db="EMBL/GenBank/DDBJ databases">
        <title>Amycolatopsis antarcticus sp. nov., isolated from the surface of an Antarcticus brown macroalga.</title>
        <authorList>
            <person name="Wang J."/>
            <person name="Leiva S."/>
            <person name="Huang J."/>
            <person name="Huang Y."/>
        </authorList>
    </citation>
    <scope>NUCLEOTIDE SEQUENCE [LARGE SCALE GENOMIC DNA]</scope>
    <source>
        <strain evidence="2 3">AU-G6</strain>
    </source>
</reference>
<accession>A0A263CZE4</accession>
<comment type="caution">
    <text evidence="2">The sequence shown here is derived from an EMBL/GenBank/DDBJ whole genome shotgun (WGS) entry which is preliminary data.</text>
</comment>
<feature type="transmembrane region" description="Helical" evidence="1">
    <location>
        <begin position="36"/>
        <end position="56"/>
    </location>
</feature>
<dbReference type="InParanoid" id="A0A263CZE4"/>
<name>A0A263CZE4_9PSEU</name>
<evidence type="ECO:0000256" key="1">
    <source>
        <dbReference type="SAM" id="Phobius"/>
    </source>
</evidence>
<keyword evidence="1" id="KW-1133">Transmembrane helix</keyword>
<dbReference type="OrthoDB" id="3631949at2"/>
<dbReference type="EMBL" id="NKYE01000020">
    <property type="protein sequence ID" value="OZM70475.1"/>
    <property type="molecule type" value="Genomic_DNA"/>
</dbReference>
<keyword evidence="1" id="KW-0472">Membrane</keyword>
<dbReference type="AlphaFoldDB" id="A0A263CZE4"/>
<evidence type="ECO:0000313" key="3">
    <source>
        <dbReference type="Proteomes" id="UP000242444"/>
    </source>
</evidence>
<sequence>MPAEVKIVCALLPGVGLAYVLLATIILLTSEASPRTLMVPLTTLLLGAIVAAGVARGMPFARLAGFAIVVIFGILHAFFLAAAATVVIKIFSILAAAGYIYSGVLLNSMPLRRFVLGAKA</sequence>
<organism evidence="2 3">
    <name type="scientific">Amycolatopsis antarctica</name>
    <dbReference type="NCBI Taxonomy" id="1854586"/>
    <lineage>
        <taxon>Bacteria</taxon>
        <taxon>Bacillati</taxon>
        <taxon>Actinomycetota</taxon>
        <taxon>Actinomycetes</taxon>
        <taxon>Pseudonocardiales</taxon>
        <taxon>Pseudonocardiaceae</taxon>
        <taxon>Amycolatopsis</taxon>
    </lineage>
</organism>
<dbReference type="Proteomes" id="UP000242444">
    <property type="component" value="Unassembled WGS sequence"/>
</dbReference>
<feature type="transmembrane region" description="Helical" evidence="1">
    <location>
        <begin position="90"/>
        <end position="109"/>
    </location>
</feature>